<dbReference type="Gene3D" id="3.40.50.2300">
    <property type="match status" value="1"/>
</dbReference>
<dbReference type="PANTHER" id="PTHR44591">
    <property type="entry name" value="STRESS RESPONSE REGULATOR PROTEIN 1"/>
    <property type="match status" value="1"/>
</dbReference>
<organism evidence="5 6">
    <name type="scientific">Microvirgula aerodenitrificans</name>
    <dbReference type="NCBI Taxonomy" id="57480"/>
    <lineage>
        <taxon>Bacteria</taxon>
        <taxon>Pseudomonadati</taxon>
        <taxon>Pseudomonadota</taxon>
        <taxon>Betaproteobacteria</taxon>
        <taxon>Neisseriales</taxon>
        <taxon>Aquaspirillaceae</taxon>
        <taxon>Microvirgula</taxon>
    </lineage>
</organism>
<dbReference type="InterPro" id="IPR050595">
    <property type="entry name" value="Bact_response_regulator"/>
</dbReference>
<dbReference type="Pfam" id="PF00072">
    <property type="entry name" value="Response_reg"/>
    <property type="match status" value="1"/>
</dbReference>
<keyword evidence="6" id="KW-1185">Reference proteome</keyword>
<dbReference type="PANTHER" id="PTHR44591:SF25">
    <property type="entry name" value="CHEMOTAXIS TWO-COMPONENT RESPONSE REGULATOR"/>
    <property type="match status" value="1"/>
</dbReference>
<dbReference type="SMART" id="SM00850">
    <property type="entry name" value="LytTR"/>
    <property type="match status" value="1"/>
</dbReference>
<sequence>MDALTAIVIDDEPQARERLTLLLAEAGVDVVATLADAGAALDWLGSNGNRADAAFVNVQMPRMDGVTLAGKLAALPHPPAIVFASSQPQPPAFAVDGLTVDHLLKPVRRDRLAAVLARLMSRPSSPAGGAPGHFSVIERGHVRLVPIESALYLKAELKYVTLRTLTGEHLLDMPLTQLEEEYGDAVVRVHRNCLVLRHAIAGFERNTDGAWYVMLNGSPERVPVSRRQQFVVKLFR</sequence>
<dbReference type="SMART" id="SM00448">
    <property type="entry name" value="REC"/>
    <property type="match status" value="1"/>
</dbReference>
<dbReference type="STRING" id="1122240.GCA_000620105_01194"/>
<dbReference type="InterPro" id="IPR011006">
    <property type="entry name" value="CheY-like_superfamily"/>
</dbReference>
<dbReference type="EMBL" id="CP028519">
    <property type="protein sequence ID" value="AVY93595.1"/>
    <property type="molecule type" value="Genomic_DNA"/>
</dbReference>
<dbReference type="GO" id="GO:0000160">
    <property type="term" value="P:phosphorelay signal transduction system"/>
    <property type="evidence" value="ECO:0007669"/>
    <property type="project" value="InterPro"/>
</dbReference>
<dbReference type="Proteomes" id="UP000244173">
    <property type="component" value="Chromosome"/>
</dbReference>
<dbReference type="Pfam" id="PF04397">
    <property type="entry name" value="LytTR"/>
    <property type="match status" value="1"/>
</dbReference>
<dbReference type="Gene3D" id="2.40.50.1020">
    <property type="entry name" value="LytTr DNA-binding domain"/>
    <property type="match status" value="1"/>
</dbReference>
<dbReference type="InterPro" id="IPR007492">
    <property type="entry name" value="LytTR_DNA-bd_dom"/>
</dbReference>
<evidence type="ECO:0000256" key="2">
    <source>
        <dbReference type="PROSITE-ProRule" id="PRU00169"/>
    </source>
</evidence>
<comment type="caution">
    <text evidence="2">Lacks conserved residue(s) required for the propagation of feature annotation.</text>
</comment>
<gene>
    <name evidence="5" type="ORF">DAI18_05695</name>
</gene>
<evidence type="ECO:0000313" key="6">
    <source>
        <dbReference type="Proteomes" id="UP000244173"/>
    </source>
</evidence>
<feature type="domain" description="HTH LytTR-type" evidence="4">
    <location>
        <begin position="134"/>
        <end position="236"/>
    </location>
</feature>
<dbReference type="PROSITE" id="PS50110">
    <property type="entry name" value="RESPONSE_REGULATORY"/>
    <property type="match status" value="1"/>
</dbReference>
<evidence type="ECO:0000259" key="3">
    <source>
        <dbReference type="PROSITE" id="PS50110"/>
    </source>
</evidence>
<reference evidence="5 6" key="1">
    <citation type="submission" date="2018-04" db="EMBL/GenBank/DDBJ databases">
        <title>Denitrifier Microvirgula.</title>
        <authorList>
            <person name="Anderson E."/>
            <person name="Jang J."/>
            <person name="Ishii S."/>
        </authorList>
    </citation>
    <scope>NUCLEOTIDE SEQUENCE [LARGE SCALE GENOMIC DNA]</scope>
    <source>
        <strain evidence="5 6">BE2.4</strain>
    </source>
</reference>
<evidence type="ECO:0000313" key="5">
    <source>
        <dbReference type="EMBL" id="AVY93595.1"/>
    </source>
</evidence>
<dbReference type="RefSeq" id="WP_028498569.1">
    <property type="nucleotide sequence ID" value="NZ_CP028519.1"/>
</dbReference>
<name>A0A2S0P8D7_9NEIS</name>
<dbReference type="PROSITE" id="PS50930">
    <property type="entry name" value="HTH_LYTTR"/>
    <property type="match status" value="1"/>
</dbReference>
<keyword evidence="5" id="KW-0238">DNA-binding</keyword>
<evidence type="ECO:0000259" key="4">
    <source>
        <dbReference type="PROSITE" id="PS50930"/>
    </source>
</evidence>
<protein>
    <submittedName>
        <fullName evidence="5">DNA-binding response regulator</fullName>
    </submittedName>
</protein>
<accession>A0A2S0P8D7</accession>
<dbReference type="KEGG" id="maer:DAI18_05695"/>
<dbReference type="GO" id="GO:0003677">
    <property type="term" value="F:DNA binding"/>
    <property type="evidence" value="ECO:0007669"/>
    <property type="project" value="UniProtKB-KW"/>
</dbReference>
<keyword evidence="1" id="KW-0597">Phosphoprotein</keyword>
<dbReference type="SUPFAM" id="SSF52172">
    <property type="entry name" value="CheY-like"/>
    <property type="match status" value="1"/>
</dbReference>
<dbReference type="InterPro" id="IPR001789">
    <property type="entry name" value="Sig_transdc_resp-reg_receiver"/>
</dbReference>
<dbReference type="OrthoDB" id="236568at2"/>
<proteinExistence type="predicted"/>
<dbReference type="AlphaFoldDB" id="A0A2S0P8D7"/>
<feature type="domain" description="Response regulatory" evidence="3">
    <location>
        <begin position="5"/>
        <end position="120"/>
    </location>
</feature>
<evidence type="ECO:0000256" key="1">
    <source>
        <dbReference type="ARBA" id="ARBA00022553"/>
    </source>
</evidence>